<dbReference type="Gene3D" id="2.60.120.10">
    <property type="entry name" value="Jelly Rolls"/>
    <property type="match status" value="1"/>
</dbReference>
<dbReference type="PANTHER" id="PTHR43280:SF32">
    <property type="entry name" value="TRANSCRIPTIONAL REGULATORY PROTEIN"/>
    <property type="match status" value="1"/>
</dbReference>
<keyword evidence="1" id="KW-0805">Transcription regulation</keyword>
<dbReference type="AlphaFoldDB" id="A0A1G9MQB0"/>
<proteinExistence type="predicted"/>
<dbReference type="GO" id="GO:0003700">
    <property type="term" value="F:DNA-binding transcription factor activity"/>
    <property type="evidence" value="ECO:0007669"/>
    <property type="project" value="InterPro"/>
</dbReference>
<organism evidence="5 6">
    <name type="scientific">Siphonobacter aquaeclarae</name>
    <dbReference type="NCBI Taxonomy" id="563176"/>
    <lineage>
        <taxon>Bacteria</taxon>
        <taxon>Pseudomonadati</taxon>
        <taxon>Bacteroidota</taxon>
        <taxon>Cytophagia</taxon>
        <taxon>Cytophagales</taxon>
        <taxon>Cytophagaceae</taxon>
        <taxon>Siphonobacter</taxon>
    </lineage>
</organism>
<dbReference type="PROSITE" id="PS01124">
    <property type="entry name" value="HTH_ARAC_FAMILY_2"/>
    <property type="match status" value="1"/>
</dbReference>
<sequence>MEVLELDSSSHFEIHPMSWIASERHAQGEKPHRHNYYVVIGVTSGSGTHDVDFQQYDVKPGSWWFLSPGQAHQLHMDGPHEGWVLSFAPDFFCLSDSNREFLINSGLFQNLLDFKPFFIAPEQLDLLEPYLQSIQAEYLTRRPYREEMLRGWLQLFLGQAARSFGGQVPSVHETSRAVCMVRQFQDLVEREFSRKTKVAEYAEFLHVTPSHLNDSVKKVTGQPASEHIKQRVILEAKRRAYFGNTSAKEIAFDLGFEDEAHFSKYFKANTGQTFSEYRKTIRHQYA</sequence>
<dbReference type="Gene3D" id="1.10.10.60">
    <property type="entry name" value="Homeodomain-like"/>
    <property type="match status" value="1"/>
</dbReference>
<dbReference type="GO" id="GO:0043565">
    <property type="term" value="F:sequence-specific DNA binding"/>
    <property type="evidence" value="ECO:0007669"/>
    <property type="project" value="InterPro"/>
</dbReference>
<dbReference type="PANTHER" id="PTHR43280">
    <property type="entry name" value="ARAC-FAMILY TRANSCRIPTIONAL REGULATOR"/>
    <property type="match status" value="1"/>
</dbReference>
<evidence type="ECO:0000256" key="1">
    <source>
        <dbReference type="ARBA" id="ARBA00023015"/>
    </source>
</evidence>
<keyword evidence="6" id="KW-1185">Reference proteome</keyword>
<dbReference type="Pfam" id="PF12833">
    <property type="entry name" value="HTH_18"/>
    <property type="match status" value="1"/>
</dbReference>
<evidence type="ECO:0000313" key="5">
    <source>
        <dbReference type="EMBL" id="SDL76201.1"/>
    </source>
</evidence>
<dbReference type="Pfam" id="PF02311">
    <property type="entry name" value="AraC_binding"/>
    <property type="match status" value="1"/>
</dbReference>
<dbReference type="Proteomes" id="UP000198901">
    <property type="component" value="Unassembled WGS sequence"/>
</dbReference>
<dbReference type="InterPro" id="IPR014710">
    <property type="entry name" value="RmlC-like_jellyroll"/>
</dbReference>
<keyword evidence="2 5" id="KW-0238">DNA-binding</keyword>
<gene>
    <name evidence="5" type="ORF">SAMN04488090_1693</name>
</gene>
<evidence type="ECO:0000256" key="2">
    <source>
        <dbReference type="ARBA" id="ARBA00023125"/>
    </source>
</evidence>
<keyword evidence="3" id="KW-0804">Transcription</keyword>
<accession>A0A1G9MQB0</accession>
<evidence type="ECO:0000259" key="4">
    <source>
        <dbReference type="PROSITE" id="PS01124"/>
    </source>
</evidence>
<dbReference type="SUPFAM" id="SSF46689">
    <property type="entry name" value="Homeodomain-like"/>
    <property type="match status" value="1"/>
</dbReference>
<dbReference type="OrthoDB" id="9793451at2"/>
<evidence type="ECO:0000313" key="6">
    <source>
        <dbReference type="Proteomes" id="UP000198901"/>
    </source>
</evidence>
<dbReference type="SUPFAM" id="SSF51215">
    <property type="entry name" value="Regulatory protein AraC"/>
    <property type="match status" value="1"/>
</dbReference>
<protein>
    <submittedName>
        <fullName evidence="5">AraC-type DNA-binding protein</fullName>
    </submittedName>
</protein>
<dbReference type="EMBL" id="FNGS01000003">
    <property type="protein sequence ID" value="SDL76201.1"/>
    <property type="molecule type" value="Genomic_DNA"/>
</dbReference>
<reference evidence="5 6" key="1">
    <citation type="submission" date="2016-10" db="EMBL/GenBank/DDBJ databases">
        <authorList>
            <person name="de Groot N.N."/>
        </authorList>
    </citation>
    <scope>NUCLEOTIDE SEQUENCE [LARGE SCALE GENOMIC DNA]</scope>
    <source>
        <strain evidence="5 6">DSM 21668</strain>
    </source>
</reference>
<dbReference type="InterPro" id="IPR003313">
    <property type="entry name" value="AraC-bd"/>
</dbReference>
<dbReference type="SMART" id="SM00342">
    <property type="entry name" value="HTH_ARAC"/>
    <property type="match status" value="1"/>
</dbReference>
<evidence type="ECO:0000256" key="3">
    <source>
        <dbReference type="ARBA" id="ARBA00023163"/>
    </source>
</evidence>
<name>A0A1G9MQB0_9BACT</name>
<dbReference type="InterPro" id="IPR018060">
    <property type="entry name" value="HTH_AraC"/>
</dbReference>
<dbReference type="InterPro" id="IPR037923">
    <property type="entry name" value="HTH-like"/>
</dbReference>
<feature type="domain" description="HTH araC/xylS-type" evidence="4">
    <location>
        <begin position="182"/>
        <end position="280"/>
    </location>
</feature>
<dbReference type="InterPro" id="IPR009057">
    <property type="entry name" value="Homeodomain-like_sf"/>
</dbReference>
<dbReference type="STRING" id="563176.SAMN04488090_1693"/>